<feature type="domain" description="Protein kinase" evidence="2">
    <location>
        <begin position="111"/>
        <end position="416"/>
    </location>
</feature>
<dbReference type="InParanoid" id="A0A2K1QPY4"/>
<dbReference type="Pfam" id="PF00069">
    <property type="entry name" value="Pkinase"/>
    <property type="match status" value="1"/>
</dbReference>
<dbReference type="SUPFAM" id="SSF56112">
    <property type="entry name" value="Protein kinase-like (PK-like)"/>
    <property type="match status" value="1"/>
</dbReference>
<dbReference type="InterPro" id="IPR011009">
    <property type="entry name" value="Kinase-like_dom_sf"/>
</dbReference>
<sequence>MQDWWTDERVEAVVTTKFVASHLDPHTQLRLNDVVFDELSNDTYLDWILSRARRLFLILVDSACAASIFHLIEQSYEDNSLPIPEHDVITLRLPPRSGSDVNRLFFRNQFKYLIRTIREGEHIRYSSSANVPLHVVDQKVPSGYAAAQDRVRLPAPNNKVFLRLREPMNGDQSEASVLSEITAIRSARHEHIASVFGSYSQGGNMYILTLPAAQYSLKGFLSDPPKAFKNIPKTERQMQLLSWPNCLSNAVAWIHANGFAHGAISPSRILVDEGFNVILGHFKDVRTTGPPSPSNDIEYYQYAAPELCQRRLVVQNFSSAAGPPRLDTLSEYRDLKDSISHVARSITSSAKPPSRPDSRLDSPIDSPSSTLSHGPPLSSAASTFSFSSHSTSSGAPTTTTSSSRRPPPSDFRHTILPESRAAVVQTFKSISSDLQAADIFSLCAVTLDVLTVLCSSSPSSFAKHRAAASSRTASSRGAAAVDSSFHANLSHVATWASQLAKEAERKVKKGQRLFEAVGPNLSVALQCLDRAPGRRLRGEMLSLTLEANLRDFAGVRTGHCTLRRSESWVAGGKEGFI</sequence>
<gene>
    <name evidence="3" type="ORF">CAC42_7222</name>
</gene>
<feature type="region of interest" description="Disordered" evidence="1">
    <location>
        <begin position="343"/>
        <end position="416"/>
    </location>
</feature>
<accession>A0A2K1QPY4</accession>
<dbReference type="STRING" id="2082308.A0A2K1QPY4"/>
<dbReference type="GO" id="GO:0004672">
    <property type="term" value="F:protein kinase activity"/>
    <property type="evidence" value="ECO:0007669"/>
    <property type="project" value="InterPro"/>
</dbReference>
<dbReference type="InterPro" id="IPR000719">
    <property type="entry name" value="Prot_kinase_dom"/>
</dbReference>
<name>A0A2K1QPY4_9PEZI</name>
<organism evidence="3 4">
    <name type="scientific">Sphaceloma murrayae</name>
    <dbReference type="NCBI Taxonomy" id="2082308"/>
    <lineage>
        <taxon>Eukaryota</taxon>
        <taxon>Fungi</taxon>
        <taxon>Dikarya</taxon>
        <taxon>Ascomycota</taxon>
        <taxon>Pezizomycotina</taxon>
        <taxon>Dothideomycetes</taxon>
        <taxon>Dothideomycetidae</taxon>
        <taxon>Myriangiales</taxon>
        <taxon>Elsinoaceae</taxon>
        <taxon>Sphaceloma</taxon>
    </lineage>
</organism>
<dbReference type="AlphaFoldDB" id="A0A2K1QPY4"/>
<proteinExistence type="predicted"/>
<dbReference type="Proteomes" id="UP000243797">
    <property type="component" value="Unassembled WGS sequence"/>
</dbReference>
<keyword evidence="4" id="KW-1185">Reference proteome</keyword>
<dbReference type="GO" id="GO:0005524">
    <property type="term" value="F:ATP binding"/>
    <property type="evidence" value="ECO:0007669"/>
    <property type="project" value="InterPro"/>
</dbReference>
<evidence type="ECO:0000313" key="3">
    <source>
        <dbReference type="EMBL" id="PNS17168.1"/>
    </source>
</evidence>
<dbReference type="Gene3D" id="1.10.510.10">
    <property type="entry name" value="Transferase(Phosphotransferase) domain 1"/>
    <property type="match status" value="1"/>
</dbReference>
<dbReference type="OrthoDB" id="4062651at2759"/>
<feature type="compositionally biased region" description="Low complexity" evidence="1">
    <location>
        <begin position="363"/>
        <end position="404"/>
    </location>
</feature>
<dbReference type="EMBL" id="NKHZ01000052">
    <property type="protein sequence ID" value="PNS17168.1"/>
    <property type="molecule type" value="Genomic_DNA"/>
</dbReference>
<evidence type="ECO:0000256" key="1">
    <source>
        <dbReference type="SAM" id="MobiDB-lite"/>
    </source>
</evidence>
<dbReference type="PROSITE" id="PS50011">
    <property type="entry name" value="PROTEIN_KINASE_DOM"/>
    <property type="match status" value="1"/>
</dbReference>
<evidence type="ECO:0000313" key="4">
    <source>
        <dbReference type="Proteomes" id="UP000243797"/>
    </source>
</evidence>
<protein>
    <recommendedName>
        <fullName evidence="2">Protein kinase domain-containing protein</fullName>
    </recommendedName>
</protein>
<comment type="caution">
    <text evidence="3">The sequence shown here is derived from an EMBL/GenBank/DDBJ whole genome shotgun (WGS) entry which is preliminary data.</text>
</comment>
<reference evidence="3 4" key="1">
    <citation type="submission" date="2017-06" db="EMBL/GenBank/DDBJ databases">
        <title>Draft genome sequence of a variant of Elsinoe murrayae.</title>
        <authorList>
            <person name="Cheng Q."/>
        </authorList>
    </citation>
    <scope>NUCLEOTIDE SEQUENCE [LARGE SCALE GENOMIC DNA]</scope>
    <source>
        <strain evidence="3 4">CQ-2017a</strain>
    </source>
</reference>
<evidence type="ECO:0000259" key="2">
    <source>
        <dbReference type="PROSITE" id="PS50011"/>
    </source>
</evidence>